<dbReference type="InterPro" id="IPR050680">
    <property type="entry name" value="YpeA/RimI_acetyltransf"/>
</dbReference>
<evidence type="ECO:0000313" key="5">
    <source>
        <dbReference type="Proteomes" id="UP000286268"/>
    </source>
</evidence>
<evidence type="ECO:0000259" key="3">
    <source>
        <dbReference type="PROSITE" id="PS51186"/>
    </source>
</evidence>
<evidence type="ECO:0000256" key="1">
    <source>
        <dbReference type="ARBA" id="ARBA00022679"/>
    </source>
</evidence>
<dbReference type="KEGG" id="cmah:C1I91_11035"/>
<dbReference type="Pfam" id="PF00583">
    <property type="entry name" value="Acetyltransf_1"/>
    <property type="match status" value="1"/>
</dbReference>
<protein>
    <recommendedName>
        <fullName evidence="3">N-acetyltransferase domain-containing protein</fullName>
    </recommendedName>
</protein>
<dbReference type="CDD" id="cd04301">
    <property type="entry name" value="NAT_SF"/>
    <property type="match status" value="1"/>
</dbReference>
<dbReference type="InterPro" id="IPR016181">
    <property type="entry name" value="Acyl_CoA_acyltransferase"/>
</dbReference>
<dbReference type="RefSeq" id="WP_128212935.1">
    <property type="nucleotide sequence ID" value="NZ_CP025746.1"/>
</dbReference>
<dbReference type="Proteomes" id="UP000286268">
    <property type="component" value="Chromosome"/>
</dbReference>
<dbReference type="OrthoDB" id="2611698at2"/>
<dbReference type="PANTHER" id="PTHR43420:SF47">
    <property type="entry name" value="N-ACETYLTRANSFERASE DOMAIN-CONTAINING PROTEIN"/>
    <property type="match status" value="1"/>
</dbReference>
<accession>A0A3R5QTT2</accession>
<keyword evidence="1" id="KW-0808">Transferase</keyword>
<proteinExistence type="predicted"/>
<evidence type="ECO:0000256" key="2">
    <source>
        <dbReference type="ARBA" id="ARBA00023315"/>
    </source>
</evidence>
<gene>
    <name evidence="4" type="ORF">C1I91_11035</name>
</gene>
<evidence type="ECO:0000313" key="4">
    <source>
        <dbReference type="EMBL" id="QAA32143.1"/>
    </source>
</evidence>
<keyword evidence="2" id="KW-0012">Acyltransferase</keyword>
<reference evidence="4 5" key="1">
    <citation type="submission" date="2018-01" db="EMBL/GenBank/DDBJ databases">
        <title>Genome Sequencing and Assembly of Anaerobacter polyendosporus strain CT4.</title>
        <authorList>
            <person name="Tachaapaikoon C."/>
            <person name="Sutheeworapong S."/>
            <person name="Jenjaroenpun P."/>
            <person name="Wongsurawat T."/>
            <person name="Nookeaw I."/>
            <person name="Cheawchanlertfa P."/>
            <person name="Kosugi A."/>
            <person name="Cheevadhanarak S."/>
            <person name="Ratanakhanokchai K."/>
        </authorList>
    </citation>
    <scope>NUCLEOTIDE SEQUENCE [LARGE SCALE GENOMIC DNA]</scope>
    <source>
        <strain evidence="4 5">CT4</strain>
    </source>
</reference>
<name>A0A3R5QTT2_9CLOT</name>
<dbReference type="PANTHER" id="PTHR43420">
    <property type="entry name" value="ACETYLTRANSFERASE"/>
    <property type="match status" value="1"/>
</dbReference>
<dbReference type="SUPFAM" id="SSF55729">
    <property type="entry name" value="Acyl-CoA N-acyltransferases (Nat)"/>
    <property type="match status" value="1"/>
</dbReference>
<dbReference type="Gene3D" id="3.40.630.30">
    <property type="match status" value="2"/>
</dbReference>
<dbReference type="EMBL" id="CP025746">
    <property type="protein sequence ID" value="QAA32143.1"/>
    <property type="molecule type" value="Genomic_DNA"/>
</dbReference>
<feature type="domain" description="N-acetyltransferase" evidence="3">
    <location>
        <begin position="162"/>
        <end position="294"/>
    </location>
</feature>
<dbReference type="PROSITE" id="PS51186">
    <property type="entry name" value="GNAT"/>
    <property type="match status" value="1"/>
</dbReference>
<organism evidence="4 5">
    <name type="scientific">Clostridium manihotivorum</name>
    <dbReference type="NCBI Taxonomy" id="2320868"/>
    <lineage>
        <taxon>Bacteria</taxon>
        <taxon>Bacillati</taxon>
        <taxon>Bacillota</taxon>
        <taxon>Clostridia</taxon>
        <taxon>Eubacteriales</taxon>
        <taxon>Clostridiaceae</taxon>
        <taxon>Clostridium</taxon>
    </lineage>
</organism>
<dbReference type="GO" id="GO:0016747">
    <property type="term" value="F:acyltransferase activity, transferring groups other than amino-acyl groups"/>
    <property type="evidence" value="ECO:0007669"/>
    <property type="project" value="InterPro"/>
</dbReference>
<dbReference type="InterPro" id="IPR000182">
    <property type="entry name" value="GNAT_dom"/>
</dbReference>
<sequence length="294" mass="34367">MKEFKVEYYTDKDYDFIDKLLKLSNENHHMGIGYPRCEDMKELISEVELYDNKLSESICVILDEDEPIGIGGFLYTEGENEAYFVGPILVDEYLNKENVMKAIKLILESKKYTFEKLTGVCTDKNQALNGSYTAMGWQYKTTQREMQYDIDNTIREVKWQVLELDKDEVSKNNEIFYILDKTFDWDGARDNFNELLRDEYKVGCVLDNENNILGLVVWAYLDNVDFSRLEYLVVNENHRKKGIGEAMINHVINDSSKHNMKSIYLSTGISNEAFKIYTKTGFYDTVVSNIYVRK</sequence>
<keyword evidence="5" id="KW-1185">Reference proteome</keyword>
<dbReference type="AlphaFoldDB" id="A0A3R5QTT2"/>